<keyword evidence="5 6" id="KW-0687">Ribonucleoprotein</keyword>
<sequence>MSRIGRLPIPVPQGVQVEIDGLNVKVKGPKGTLERTFAPGVQVSLEGNQIVVTRESDAPMMRALHGTTRALINNMVNGVHTGFTKVLEIDGVGYRASMDGKTLVLNLGFSHPVRVEPVDGVTFDVDERTRQIKVMGSNPEVIGQVAADIRKIRPPEPYKGKGIHYLGETIRRKAGKSGKGGKGKK</sequence>
<dbReference type="Pfam" id="PF00347">
    <property type="entry name" value="Ribosomal_L6"/>
    <property type="match status" value="2"/>
</dbReference>
<dbReference type="PANTHER" id="PTHR11655:SF14">
    <property type="entry name" value="LARGE RIBOSOMAL SUBUNIT PROTEIN UL6M"/>
    <property type="match status" value="1"/>
</dbReference>
<dbReference type="SUPFAM" id="SSF56053">
    <property type="entry name" value="Ribosomal protein L6"/>
    <property type="match status" value="2"/>
</dbReference>
<dbReference type="FunFam" id="3.90.930.12:FF:000001">
    <property type="entry name" value="50S ribosomal protein L6"/>
    <property type="match status" value="1"/>
</dbReference>
<dbReference type="FunFam" id="3.90.930.12:FF:000002">
    <property type="entry name" value="50S ribosomal protein L6"/>
    <property type="match status" value="1"/>
</dbReference>
<evidence type="ECO:0000256" key="3">
    <source>
        <dbReference type="ARBA" id="ARBA00022884"/>
    </source>
</evidence>
<dbReference type="InterPro" id="IPR002358">
    <property type="entry name" value="Ribosomal_uL6_CS"/>
</dbReference>
<keyword evidence="3 6" id="KW-0694">RNA-binding</keyword>
<gene>
    <name evidence="6" type="primary">rplF</name>
    <name evidence="10" type="ORF">DEQ80_07285</name>
</gene>
<dbReference type="NCBIfam" id="TIGR03654">
    <property type="entry name" value="L6_bact"/>
    <property type="match status" value="1"/>
</dbReference>
<dbReference type="GO" id="GO:0019843">
    <property type="term" value="F:rRNA binding"/>
    <property type="evidence" value="ECO:0007669"/>
    <property type="project" value="UniProtKB-UniRule"/>
</dbReference>
<dbReference type="GO" id="GO:0003735">
    <property type="term" value="F:structural constituent of ribosome"/>
    <property type="evidence" value="ECO:0007669"/>
    <property type="project" value="UniProtKB-UniRule"/>
</dbReference>
<accession>A0A3D1JHC7</accession>
<keyword evidence="2 6" id="KW-0699">rRNA-binding</keyword>
<dbReference type="PIRSF" id="PIRSF002162">
    <property type="entry name" value="Ribosomal_L6"/>
    <property type="match status" value="1"/>
</dbReference>
<evidence type="ECO:0000256" key="8">
    <source>
        <dbReference type="RuleBase" id="RU003870"/>
    </source>
</evidence>
<keyword evidence="4 6" id="KW-0689">Ribosomal protein</keyword>
<comment type="caution">
    <text evidence="10">The sequence shown here is derived from an EMBL/GenBank/DDBJ whole genome shotgun (WGS) entry which is preliminary data.</text>
</comment>
<comment type="similarity">
    <text evidence="1 6 7">Belongs to the universal ribosomal protein uL6 family.</text>
</comment>
<protein>
    <recommendedName>
        <fullName evidence="6">Large ribosomal subunit protein uL6</fullName>
    </recommendedName>
</protein>
<evidence type="ECO:0000256" key="1">
    <source>
        <dbReference type="ARBA" id="ARBA00009356"/>
    </source>
</evidence>
<dbReference type="OrthoDB" id="9805007at2"/>
<evidence type="ECO:0000313" key="10">
    <source>
        <dbReference type="EMBL" id="HCE17647.1"/>
    </source>
</evidence>
<feature type="domain" description="Large ribosomal subunit protein uL6 alpha-beta" evidence="9">
    <location>
        <begin position="91"/>
        <end position="165"/>
    </location>
</feature>
<evidence type="ECO:0000259" key="9">
    <source>
        <dbReference type="Pfam" id="PF00347"/>
    </source>
</evidence>
<dbReference type="GO" id="GO:0022625">
    <property type="term" value="C:cytosolic large ribosomal subunit"/>
    <property type="evidence" value="ECO:0007669"/>
    <property type="project" value="UniProtKB-UniRule"/>
</dbReference>
<comment type="function">
    <text evidence="6 8">This protein binds to the 23S rRNA, and is important in its secondary structure. It is located near the subunit interface in the base of the L7/L12 stalk, and near the tRNA binding site of the peptidyltransferase center.</text>
</comment>
<reference evidence="10 11" key="1">
    <citation type="journal article" date="2018" name="Nat. Biotechnol.">
        <title>A standardized bacterial taxonomy based on genome phylogeny substantially revises the tree of life.</title>
        <authorList>
            <person name="Parks D.H."/>
            <person name="Chuvochina M."/>
            <person name="Waite D.W."/>
            <person name="Rinke C."/>
            <person name="Skarshewski A."/>
            <person name="Chaumeil P.A."/>
            <person name="Hugenholtz P."/>
        </authorList>
    </citation>
    <scope>NUCLEOTIDE SEQUENCE [LARGE SCALE GENOMIC DNA]</scope>
    <source>
        <strain evidence="10">UBA8781</strain>
    </source>
</reference>
<dbReference type="RefSeq" id="WP_062189667.1">
    <property type="nucleotide sequence ID" value="NZ_DF967965.1"/>
</dbReference>
<dbReference type="InterPro" id="IPR000702">
    <property type="entry name" value="Ribosomal_uL6-like"/>
</dbReference>
<dbReference type="HAMAP" id="MF_01365_B">
    <property type="entry name" value="Ribosomal_uL6_B"/>
    <property type="match status" value="1"/>
</dbReference>
<dbReference type="InterPro" id="IPR036789">
    <property type="entry name" value="Ribosomal_uL6-like_a/b-dom_sf"/>
</dbReference>
<evidence type="ECO:0000256" key="7">
    <source>
        <dbReference type="RuleBase" id="RU003869"/>
    </source>
</evidence>
<dbReference type="PANTHER" id="PTHR11655">
    <property type="entry name" value="60S/50S RIBOSOMAL PROTEIN L6/L9"/>
    <property type="match status" value="1"/>
</dbReference>
<evidence type="ECO:0000256" key="6">
    <source>
        <dbReference type="HAMAP-Rule" id="MF_01365"/>
    </source>
</evidence>
<evidence type="ECO:0000256" key="2">
    <source>
        <dbReference type="ARBA" id="ARBA00022730"/>
    </source>
</evidence>
<proteinExistence type="inferred from homology"/>
<dbReference type="AlphaFoldDB" id="A0A3D1JHC7"/>
<evidence type="ECO:0000313" key="11">
    <source>
        <dbReference type="Proteomes" id="UP000264141"/>
    </source>
</evidence>
<dbReference type="PRINTS" id="PR00059">
    <property type="entry name" value="RIBOSOMALL6"/>
</dbReference>
<dbReference type="InterPro" id="IPR019906">
    <property type="entry name" value="Ribosomal_uL6_bac-type"/>
</dbReference>
<organism evidence="10 11">
    <name type="scientific">Anaerolinea thermolimosa</name>
    <dbReference type="NCBI Taxonomy" id="229919"/>
    <lineage>
        <taxon>Bacteria</taxon>
        <taxon>Bacillati</taxon>
        <taxon>Chloroflexota</taxon>
        <taxon>Anaerolineae</taxon>
        <taxon>Anaerolineales</taxon>
        <taxon>Anaerolineaceae</taxon>
        <taxon>Anaerolinea</taxon>
    </lineage>
</organism>
<dbReference type="EMBL" id="DPBP01000029">
    <property type="protein sequence ID" value="HCE17647.1"/>
    <property type="molecule type" value="Genomic_DNA"/>
</dbReference>
<dbReference type="STRING" id="229919.GCA_001050195_00617"/>
<feature type="domain" description="Large ribosomal subunit protein uL6 alpha-beta" evidence="9">
    <location>
        <begin position="11"/>
        <end position="82"/>
    </location>
</feature>
<dbReference type="Gene3D" id="3.90.930.12">
    <property type="entry name" value="Ribosomal protein L6, alpha-beta domain"/>
    <property type="match status" value="2"/>
</dbReference>
<evidence type="ECO:0000256" key="4">
    <source>
        <dbReference type="ARBA" id="ARBA00022980"/>
    </source>
</evidence>
<dbReference type="PROSITE" id="PS00525">
    <property type="entry name" value="RIBOSOMAL_L6_1"/>
    <property type="match status" value="1"/>
</dbReference>
<comment type="subunit">
    <text evidence="6">Part of the 50S ribosomal subunit.</text>
</comment>
<dbReference type="GO" id="GO:0002181">
    <property type="term" value="P:cytoplasmic translation"/>
    <property type="evidence" value="ECO:0007669"/>
    <property type="project" value="TreeGrafter"/>
</dbReference>
<evidence type="ECO:0000256" key="5">
    <source>
        <dbReference type="ARBA" id="ARBA00023274"/>
    </source>
</evidence>
<dbReference type="InterPro" id="IPR020040">
    <property type="entry name" value="Ribosomal_uL6_a/b-dom"/>
</dbReference>
<dbReference type="Proteomes" id="UP000264141">
    <property type="component" value="Unassembled WGS sequence"/>
</dbReference>
<name>A0A3D1JHC7_9CHLR</name>